<dbReference type="PANTHER" id="PTHR47784:SF5">
    <property type="entry name" value="STEROL UPTAKE CONTROL PROTEIN 2"/>
    <property type="match status" value="1"/>
</dbReference>
<organism evidence="6 7">
    <name type="scientific">Aspergillus udagawae</name>
    <dbReference type="NCBI Taxonomy" id="91492"/>
    <lineage>
        <taxon>Eukaryota</taxon>
        <taxon>Fungi</taxon>
        <taxon>Dikarya</taxon>
        <taxon>Ascomycota</taxon>
        <taxon>Pezizomycotina</taxon>
        <taxon>Eurotiomycetes</taxon>
        <taxon>Eurotiomycetidae</taxon>
        <taxon>Eurotiales</taxon>
        <taxon>Aspergillaceae</taxon>
        <taxon>Aspergillus</taxon>
        <taxon>Aspergillus subgen. Fumigati</taxon>
    </lineage>
</organism>
<dbReference type="Proteomes" id="UP000036893">
    <property type="component" value="Unassembled WGS sequence"/>
</dbReference>
<dbReference type="Pfam" id="PF11951">
    <property type="entry name" value="Fungal_trans_2"/>
    <property type="match status" value="1"/>
</dbReference>
<name>A0A8E0QR58_9EURO</name>
<accession>A0A8E0QR58</accession>
<sequence>MPSRRSHSKSHHGCTQCKQRQIKCDEARPVCSSCRRKQLPCDFQSFAPQTSAPHPSIADITLERPGSSVLSLLDLELLHHWHTATAEYLADAKPLQDVIRTVMPQEGLANPFLMHSVLAVSALHRAHSAPSGHGQMYAEAAMRHHSRSLALCTPLFKNITRQNCHSLFALSCLVPVFVFASWSPRKNPRVMSLIAVVEAFRLIRGAASVVDKAKSWIEEGPLHPLLRVGRFQKPIATAAERYALALYAQLQSLDLTLPQAGPSLNSEPFTPDLNGSVKNLLHLLQLYLQSGDSRAIMAWPVVVDLSYFDCLLRKERIALLTLAFYGYSLQILSGHWWLEGWGEFLLKLAKDHLPGADKELLNIINVPT</sequence>
<gene>
    <name evidence="6" type="ORF">Aud_003930</name>
</gene>
<protein>
    <recommendedName>
        <fullName evidence="5">Zn(2)-C6 fungal-type domain-containing protein</fullName>
    </recommendedName>
</protein>
<dbReference type="SUPFAM" id="SSF57701">
    <property type="entry name" value="Zn2/Cys6 DNA-binding domain"/>
    <property type="match status" value="1"/>
</dbReference>
<reference evidence="6" key="2">
    <citation type="submission" date="2021-01" db="EMBL/GenBank/DDBJ databases">
        <title>Pan-genome distribution and transcriptional activeness of fungal secondary metabolism genes in Aspergillus section Fumigati.</title>
        <authorList>
            <person name="Takahashi H."/>
            <person name="Umemura M."/>
            <person name="Ninomiya A."/>
            <person name="Kusuya Y."/>
            <person name="Urayama S."/>
            <person name="Shimizu M."/>
            <person name="Watanabe A."/>
            <person name="Kamei K."/>
            <person name="Yaguchi T."/>
            <person name="Hagiwara D."/>
        </authorList>
    </citation>
    <scope>NUCLEOTIDE SEQUENCE</scope>
    <source>
        <strain evidence="6">IFM 46973</strain>
    </source>
</reference>
<dbReference type="InterPro" id="IPR001138">
    <property type="entry name" value="Zn2Cys6_DnaBD"/>
</dbReference>
<dbReference type="AlphaFoldDB" id="A0A8E0QR58"/>
<evidence type="ECO:0000259" key="5">
    <source>
        <dbReference type="PROSITE" id="PS50048"/>
    </source>
</evidence>
<keyword evidence="2" id="KW-0238">DNA-binding</keyword>
<dbReference type="CDD" id="cd00067">
    <property type="entry name" value="GAL4"/>
    <property type="match status" value="1"/>
</dbReference>
<dbReference type="GO" id="GO:0008270">
    <property type="term" value="F:zinc ion binding"/>
    <property type="evidence" value="ECO:0007669"/>
    <property type="project" value="InterPro"/>
</dbReference>
<dbReference type="GeneID" id="66991406"/>
<dbReference type="SMART" id="SM00066">
    <property type="entry name" value="GAL4"/>
    <property type="match status" value="1"/>
</dbReference>
<dbReference type="GO" id="GO:0001228">
    <property type="term" value="F:DNA-binding transcription activator activity, RNA polymerase II-specific"/>
    <property type="evidence" value="ECO:0007669"/>
    <property type="project" value="TreeGrafter"/>
</dbReference>
<evidence type="ECO:0000313" key="7">
    <source>
        <dbReference type="Proteomes" id="UP000036893"/>
    </source>
</evidence>
<dbReference type="PROSITE" id="PS50048">
    <property type="entry name" value="ZN2_CY6_FUNGAL_2"/>
    <property type="match status" value="1"/>
</dbReference>
<evidence type="ECO:0000256" key="3">
    <source>
        <dbReference type="ARBA" id="ARBA00023163"/>
    </source>
</evidence>
<dbReference type="InterPro" id="IPR021858">
    <property type="entry name" value="Fun_TF"/>
</dbReference>
<dbReference type="GO" id="GO:0003677">
    <property type="term" value="F:DNA binding"/>
    <property type="evidence" value="ECO:0007669"/>
    <property type="project" value="UniProtKB-KW"/>
</dbReference>
<evidence type="ECO:0000256" key="2">
    <source>
        <dbReference type="ARBA" id="ARBA00023125"/>
    </source>
</evidence>
<keyword evidence="4" id="KW-0539">Nucleus</keyword>
<proteinExistence type="predicted"/>
<dbReference type="RefSeq" id="XP_043144812.1">
    <property type="nucleotide sequence ID" value="XM_043288877.1"/>
</dbReference>
<reference evidence="6" key="1">
    <citation type="journal article" date="2015" name="Genome Announc.">
        <title>Draft Genome Sequence of the Pathogenic Filamentous Fungus Aspergillus udagawae Strain IFM 46973T.</title>
        <authorList>
            <person name="Kusuya Y."/>
            <person name="Takahashi-Nakaguchi A."/>
            <person name="Takahashi H."/>
            <person name="Yaguchi T."/>
        </authorList>
    </citation>
    <scope>NUCLEOTIDE SEQUENCE</scope>
    <source>
        <strain evidence="6">IFM 46973</strain>
    </source>
</reference>
<dbReference type="InterPro" id="IPR036864">
    <property type="entry name" value="Zn2-C6_fun-type_DNA-bd_sf"/>
</dbReference>
<dbReference type="Gene3D" id="4.10.240.10">
    <property type="entry name" value="Zn(2)-C6 fungal-type DNA-binding domain"/>
    <property type="match status" value="1"/>
</dbReference>
<dbReference type="Pfam" id="PF00172">
    <property type="entry name" value="Zn_clus"/>
    <property type="match status" value="1"/>
</dbReference>
<evidence type="ECO:0000256" key="1">
    <source>
        <dbReference type="ARBA" id="ARBA00023015"/>
    </source>
</evidence>
<evidence type="ECO:0000256" key="4">
    <source>
        <dbReference type="ARBA" id="ARBA00023242"/>
    </source>
</evidence>
<keyword evidence="3" id="KW-0804">Transcription</keyword>
<dbReference type="InterPro" id="IPR053157">
    <property type="entry name" value="Sterol_Uptake_Regulator"/>
</dbReference>
<keyword evidence="1" id="KW-0805">Transcription regulation</keyword>
<evidence type="ECO:0000313" key="6">
    <source>
        <dbReference type="EMBL" id="GIC87546.1"/>
    </source>
</evidence>
<dbReference type="PANTHER" id="PTHR47784">
    <property type="entry name" value="STEROL UPTAKE CONTROL PROTEIN 2"/>
    <property type="match status" value="1"/>
</dbReference>
<dbReference type="EMBL" id="BBXM02000003">
    <property type="protein sequence ID" value="GIC87546.1"/>
    <property type="molecule type" value="Genomic_DNA"/>
</dbReference>
<comment type="caution">
    <text evidence="6">The sequence shown here is derived from an EMBL/GenBank/DDBJ whole genome shotgun (WGS) entry which is preliminary data.</text>
</comment>
<feature type="domain" description="Zn(2)-C6 fungal-type" evidence="5">
    <location>
        <begin position="13"/>
        <end position="43"/>
    </location>
</feature>
<dbReference type="PROSITE" id="PS00463">
    <property type="entry name" value="ZN2_CY6_FUNGAL_1"/>
    <property type="match status" value="1"/>
</dbReference>